<dbReference type="RefSeq" id="WP_062651570.1">
    <property type="nucleotide sequence ID" value="NZ_LPUR01000011.1"/>
</dbReference>
<reference evidence="2 3" key="2">
    <citation type="journal article" date="2016" name="Genome Announc.">
        <title>Draft Genome Sequence of a Biocontrol Rhizobacterium, Chryseobacterium kwangjuense Strain KJ1R5, Isolated from Pepper (Capsicum annuum).</title>
        <authorList>
            <person name="Jeong J.J."/>
            <person name="Park H."/>
            <person name="Park B.H."/>
            <person name="Mannaa M."/>
            <person name="Sang M.K."/>
            <person name="Choi I.G."/>
            <person name="Kim K.D."/>
        </authorList>
    </citation>
    <scope>NUCLEOTIDE SEQUENCE [LARGE SCALE GENOMIC DNA]</scope>
    <source>
        <strain evidence="2 3">KJ1R5</strain>
    </source>
</reference>
<evidence type="ECO:0000256" key="1">
    <source>
        <dbReference type="SAM" id="Phobius"/>
    </source>
</evidence>
<dbReference type="OrthoDB" id="637901at2"/>
<comment type="caution">
    <text evidence="2">The sequence shown here is derived from an EMBL/GenBank/DDBJ whole genome shotgun (WGS) entry which is preliminary data.</text>
</comment>
<protein>
    <submittedName>
        <fullName evidence="2">Uncharacterized protein</fullName>
    </submittedName>
</protein>
<keyword evidence="1" id="KW-0812">Transmembrane</keyword>
<dbReference type="Proteomes" id="UP000070513">
    <property type="component" value="Unassembled WGS sequence"/>
</dbReference>
<name>A0A135WEB6_9FLAO</name>
<accession>A0A135WEB6</accession>
<keyword evidence="1" id="KW-0472">Membrane</keyword>
<feature type="transmembrane region" description="Helical" evidence="1">
    <location>
        <begin position="6"/>
        <end position="25"/>
    </location>
</feature>
<evidence type="ECO:0000313" key="2">
    <source>
        <dbReference type="EMBL" id="KXH83221.1"/>
    </source>
</evidence>
<evidence type="ECO:0000313" key="3">
    <source>
        <dbReference type="Proteomes" id="UP000070513"/>
    </source>
</evidence>
<sequence>MNKKKLIVPLILVLAGAAVYFLCFFKNKTLKFIPKDADAVVLIDVKKLTGQYISNLVTHPSRWSGSKKKDKTTVSLKDSGIRIPDFLQIFHLKDTRFSEWYTVIELKDVKKFSVYLKSHQFISKGKNIFQKDQVFIKIEGEKCIWGTSASAFDKISRFLLLSSGNSTMNADQFIDQSLGSLSFISGGNIQSFSIDLKKDGIDIKNTAEPQNLASLTDKLQHKNFFLEAELNTENIRNYTSFFSKGIRDSSQVTYFKANADLEQVNDTIISYEYDDNFNEVEKKTYQKIIQPNYVMELQTSAPEKTWTYFQHKKWINGQDQFTAIPFQPNHVVKNNQGLTIQSTRNPLPLSRKEKENYILIRNHPLLLNSLSTLSPAEKKILSDVDYIYYGNKDRNYWVKIKVKEDQLPLILRW</sequence>
<organism evidence="2 3">
    <name type="scientific">Chryseobacterium kwangjuense</name>
    <dbReference type="NCBI Taxonomy" id="267125"/>
    <lineage>
        <taxon>Bacteria</taxon>
        <taxon>Pseudomonadati</taxon>
        <taxon>Bacteroidota</taxon>
        <taxon>Flavobacteriia</taxon>
        <taxon>Flavobacteriales</taxon>
        <taxon>Weeksellaceae</taxon>
        <taxon>Chryseobacterium group</taxon>
        <taxon>Chryseobacterium</taxon>
    </lineage>
</organism>
<gene>
    <name evidence="2" type="ORF">AU378_12430</name>
</gene>
<dbReference type="EMBL" id="LPUR01000011">
    <property type="protein sequence ID" value="KXH83221.1"/>
    <property type="molecule type" value="Genomic_DNA"/>
</dbReference>
<keyword evidence="1" id="KW-1133">Transmembrane helix</keyword>
<proteinExistence type="predicted"/>
<dbReference type="AlphaFoldDB" id="A0A135WEB6"/>
<reference evidence="3" key="1">
    <citation type="submission" date="2015-12" db="EMBL/GenBank/DDBJ databases">
        <title>Genome sequence of a biocontrol rhizobacterium Chryseobacterium kwangjuense strain KJ1R5 isolated from pepper (Capsicum annuum L.).</title>
        <authorList>
            <person name="Jeong J.-J."/>
            <person name="Park H."/>
            <person name="Mannaa M."/>
            <person name="Sang M.K."/>
            <person name="Choi I.-G."/>
            <person name="Kim K.D."/>
        </authorList>
    </citation>
    <scope>NUCLEOTIDE SEQUENCE [LARGE SCALE GENOMIC DNA]</scope>
    <source>
        <strain evidence="3">KJ1R5</strain>
    </source>
</reference>